<dbReference type="SUPFAM" id="SSF81383">
    <property type="entry name" value="F-box domain"/>
    <property type="match status" value="1"/>
</dbReference>
<dbReference type="CDD" id="cd22146">
    <property type="entry name" value="F-box_ScMFB1-like"/>
    <property type="match status" value="1"/>
</dbReference>
<protein>
    <recommendedName>
        <fullName evidence="3">F-box domain-containing protein</fullName>
    </recommendedName>
</protein>
<keyword evidence="1" id="KW-0880">Kelch repeat</keyword>
<evidence type="ECO:0000256" key="2">
    <source>
        <dbReference type="ARBA" id="ARBA00022737"/>
    </source>
</evidence>
<evidence type="ECO:0000259" key="3">
    <source>
        <dbReference type="Pfam" id="PF12937"/>
    </source>
</evidence>
<dbReference type="InterPro" id="IPR006652">
    <property type="entry name" value="Kelch_1"/>
</dbReference>
<dbReference type="InterPro" id="IPR015915">
    <property type="entry name" value="Kelch-typ_b-propeller"/>
</dbReference>
<dbReference type="PANTHER" id="PTHR46260:SF3">
    <property type="entry name" value="RING-TYPE DOMAIN-CONTAINING PROTEIN"/>
    <property type="match status" value="1"/>
</dbReference>
<evidence type="ECO:0000256" key="1">
    <source>
        <dbReference type="ARBA" id="ARBA00022441"/>
    </source>
</evidence>
<dbReference type="Pfam" id="PF24681">
    <property type="entry name" value="Kelch_KLHDC2_KLHL20_DRC7"/>
    <property type="match status" value="1"/>
</dbReference>
<name>A0A7S4U733_GUITH</name>
<evidence type="ECO:0000313" key="4">
    <source>
        <dbReference type="EMBL" id="CAE2328712.1"/>
    </source>
</evidence>
<sequence length="294" mass="33510">MLSPVAQPCCSMQNPGHVHRFCKSQSVEIKNNFDENMILNLSDILHEILIYLPAEEIGKVMSTCRMIYAISNSEHLWRRLAFRDFPPHLSVWDMSNQDSTLEWKSLYKKAHTDYINLRGIYAIGGCCKRLQALCTVYRFEVDQRIWREVPELQHPRFFAVAAELQSKLYIMGGMQGAFERLRSVECYDGHSGWKSAPEMTSPRSSHCAAVLHSKIYAIGGDNLRGALSSVERLNTEQGKWERVADLNHARSFAAAAVLDGCIYVVHSRFLASFDLSMVSVRLVAWTTTRMSWTP</sequence>
<dbReference type="Pfam" id="PF12937">
    <property type="entry name" value="F-box-like"/>
    <property type="match status" value="1"/>
</dbReference>
<feature type="domain" description="F-box" evidence="3">
    <location>
        <begin position="43"/>
        <end position="83"/>
    </location>
</feature>
<dbReference type="Gene3D" id="1.20.1280.50">
    <property type="match status" value="1"/>
</dbReference>
<keyword evidence="2" id="KW-0677">Repeat</keyword>
<dbReference type="PANTHER" id="PTHR46260">
    <property type="entry name" value="RING-TYPE DOMAIN-CONTAINING PROTEIN"/>
    <property type="match status" value="1"/>
</dbReference>
<proteinExistence type="predicted"/>
<dbReference type="InterPro" id="IPR001810">
    <property type="entry name" value="F-box_dom"/>
</dbReference>
<gene>
    <name evidence="4" type="ORF">GTHE00462_LOCUS31842</name>
</gene>
<reference evidence="4" key="1">
    <citation type="submission" date="2021-01" db="EMBL/GenBank/DDBJ databases">
        <authorList>
            <person name="Corre E."/>
            <person name="Pelletier E."/>
            <person name="Niang G."/>
            <person name="Scheremetjew M."/>
            <person name="Finn R."/>
            <person name="Kale V."/>
            <person name="Holt S."/>
            <person name="Cochrane G."/>
            <person name="Meng A."/>
            <person name="Brown T."/>
            <person name="Cohen L."/>
        </authorList>
    </citation>
    <scope>NUCLEOTIDE SEQUENCE</scope>
    <source>
        <strain evidence="4">CCMP 2712</strain>
    </source>
</reference>
<dbReference type="AlphaFoldDB" id="A0A7S4U733"/>
<organism evidence="4">
    <name type="scientific">Guillardia theta</name>
    <name type="common">Cryptophyte</name>
    <name type="synonym">Cryptomonas phi</name>
    <dbReference type="NCBI Taxonomy" id="55529"/>
    <lineage>
        <taxon>Eukaryota</taxon>
        <taxon>Cryptophyceae</taxon>
        <taxon>Pyrenomonadales</taxon>
        <taxon>Geminigeraceae</taxon>
        <taxon>Guillardia</taxon>
    </lineage>
</organism>
<accession>A0A7S4U733</accession>
<dbReference type="SUPFAM" id="SSF117281">
    <property type="entry name" value="Kelch motif"/>
    <property type="match status" value="1"/>
</dbReference>
<dbReference type="EMBL" id="HBKN01040699">
    <property type="protein sequence ID" value="CAE2328712.1"/>
    <property type="molecule type" value="Transcribed_RNA"/>
</dbReference>
<dbReference type="SMART" id="SM00612">
    <property type="entry name" value="Kelch"/>
    <property type="match status" value="3"/>
</dbReference>
<dbReference type="InterPro" id="IPR036047">
    <property type="entry name" value="F-box-like_dom_sf"/>
</dbReference>
<dbReference type="Gene3D" id="2.120.10.80">
    <property type="entry name" value="Kelch-type beta propeller"/>
    <property type="match status" value="1"/>
</dbReference>
<dbReference type="InterPro" id="IPR051746">
    <property type="entry name" value="Kelch_domain_containing_8"/>
</dbReference>